<proteinExistence type="predicted"/>
<sequence>MSWLWTSGELLTPNGAVLAVAQNNSLYCDRQEILLESSSGGTFYLRGTVSDGRMFYLRQAGLTTSRLDVNCDGREYRAERIKPLRRARRILRVDDGAEVLHTDPRLRAGELQVSQVESQLSLVDAAFITWGCVLLDAPDTQVRI</sequence>
<gene>
    <name evidence="1" type="ORF">CMASS_07590</name>
</gene>
<reference evidence="1 2" key="1">
    <citation type="submission" date="2020-10" db="EMBL/GenBank/DDBJ databases">
        <title>Complete genome sequence of Corynebacterium massiliense DSM 45435, type strain of Corynebacterium massiliense.</title>
        <authorList>
            <person name="Busche T."/>
            <person name="Kalinowski J."/>
            <person name="Ruckert C."/>
        </authorList>
    </citation>
    <scope>NUCLEOTIDE SEQUENCE [LARGE SCALE GENOMIC DNA]</scope>
    <source>
        <strain evidence="1 2">DSM 45435</strain>
    </source>
</reference>
<evidence type="ECO:0000313" key="2">
    <source>
        <dbReference type="Proteomes" id="UP001220064"/>
    </source>
</evidence>
<dbReference type="Proteomes" id="UP001220064">
    <property type="component" value="Chromosome"/>
</dbReference>
<keyword evidence="2" id="KW-1185">Reference proteome</keyword>
<accession>A0ABY7U8B4</accession>
<dbReference type="RefSeq" id="WP_022863286.1">
    <property type="nucleotide sequence ID" value="NZ_ATVG01000008.1"/>
</dbReference>
<name>A0ABY7U8B4_9CORY</name>
<dbReference type="EMBL" id="CP063189">
    <property type="protein sequence ID" value="WCZ32948.1"/>
    <property type="molecule type" value="Genomic_DNA"/>
</dbReference>
<protein>
    <submittedName>
        <fullName evidence="1">Uncharacterized protein</fullName>
    </submittedName>
</protein>
<organism evidence="1 2">
    <name type="scientific">Corynebacterium massiliense DSM 45435</name>
    <dbReference type="NCBI Taxonomy" id="1121364"/>
    <lineage>
        <taxon>Bacteria</taxon>
        <taxon>Bacillati</taxon>
        <taxon>Actinomycetota</taxon>
        <taxon>Actinomycetes</taxon>
        <taxon>Mycobacteriales</taxon>
        <taxon>Corynebacteriaceae</taxon>
        <taxon>Corynebacterium</taxon>
    </lineage>
</organism>
<evidence type="ECO:0000313" key="1">
    <source>
        <dbReference type="EMBL" id="WCZ32948.1"/>
    </source>
</evidence>